<dbReference type="AlphaFoldDB" id="A0A8J5SD91"/>
<proteinExistence type="predicted"/>
<dbReference type="EMBL" id="JAAALK010000287">
    <property type="protein sequence ID" value="KAG8060787.1"/>
    <property type="molecule type" value="Genomic_DNA"/>
</dbReference>
<comment type="caution">
    <text evidence="2">The sequence shown here is derived from an EMBL/GenBank/DDBJ whole genome shotgun (WGS) entry which is preliminary data.</text>
</comment>
<protein>
    <submittedName>
        <fullName evidence="2">Uncharacterized protein</fullName>
    </submittedName>
</protein>
<reference evidence="2" key="2">
    <citation type="submission" date="2021-02" db="EMBL/GenBank/DDBJ databases">
        <authorList>
            <person name="Kimball J.A."/>
            <person name="Haas M.W."/>
            <person name="Macchietto M."/>
            <person name="Kono T."/>
            <person name="Duquette J."/>
            <person name="Shao M."/>
        </authorList>
    </citation>
    <scope>NUCLEOTIDE SEQUENCE</scope>
    <source>
        <tissue evidence="2">Fresh leaf tissue</tissue>
    </source>
</reference>
<sequence>MELLILAALNWRLCFLIFPFNLHGNWERLVILMSRACDVVPFVQKCLDSEPMLGFLRNMCSCFLLRL</sequence>
<feature type="signal peptide" evidence="1">
    <location>
        <begin position="1"/>
        <end position="24"/>
    </location>
</feature>
<keyword evidence="1" id="KW-0732">Signal</keyword>
<gene>
    <name evidence="2" type="ORF">GUJ93_ZPchr0002g25009</name>
</gene>
<evidence type="ECO:0000256" key="1">
    <source>
        <dbReference type="SAM" id="SignalP"/>
    </source>
</evidence>
<keyword evidence="3" id="KW-1185">Reference proteome</keyword>
<evidence type="ECO:0000313" key="3">
    <source>
        <dbReference type="Proteomes" id="UP000729402"/>
    </source>
</evidence>
<dbReference type="Proteomes" id="UP000729402">
    <property type="component" value="Unassembled WGS sequence"/>
</dbReference>
<organism evidence="2 3">
    <name type="scientific">Zizania palustris</name>
    <name type="common">Northern wild rice</name>
    <dbReference type="NCBI Taxonomy" id="103762"/>
    <lineage>
        <taxon>Eukaryota</taxon>
        <taxon>Viridiplantae</taxon>
        <taxon>Streptophyta</taxon>
        <taxon>Embryophyta</taxon>
        <taxon>Tracheophyta</taxon>
        <taxon>Spermatophyta</taxon>
        <taxon>Magnoliopsida</taxon>
        <taxon>Liliopsida</taxon>
        <taxon>Poales</taxon>
        <taxon>Poaceae</taxon>
        <taxon>BOP clade</taxon>
        <taxon>Oryzoideae</taxon>
        <taxon>Oryzeae</taxon>
        <taxon>Zizaniinae</taxon>
        <taxon>Zizania</taxon>
    </lineage>
</organism>
<name>A0A8J5SD91_ZIZPA</name>
<feature type="chain" id="PRO_5035151038" evidence="1">
    <location>
        <begin position="25"/>
        <end position="67"/>
    </location>
</feature>
<reference evidence="2" key="1">
    <citation type="journal article" date="2021" name="bioRxiv">
        <title>Whole Genome Assembly and Annotation of Northern Wild Rice, Zizania palustris L., Supports a Whole Genome Duplication in the Zizania Genus.</title>
        <authorList>
            <person name="Haas M."/>
            <person name="Kono T."/>
            <person name="Macchietto M."/>
            <person name="Millas R."/>
            <person name="McGilp L."/>
            <person name="Shao M."/>
            <person name="Duquette J."/>
            <person name="Hirsch C.N."/>
            <person name="Kimball J."/>
        </authorList>
    </citation>
    <scope>NUCLEOTIDE SEQUENCE</scope>
    <source>
        <tissue evidence="2">Fresh leaf tissue</tissue>
    </source>
</reference>
<accession>A0A8J5SD91</accession>
<evidence type="ECO:0000313" key="2">
    <source>
        <dbReference type="EMBL" id="KAG8060787.1"/>
    </source>
</evidence>